<name>A0ACA9ML41_9GLOM</name>
<gene>
    <name evidence="1" type="ORF">ACOLOM_LOCUS6421</name>
</gene>
<dbReference type="Proteomes" id="UP000789525">
    <property type="component" value="Unassembled WGS sequence"/>
</dbReference>
<evidence type="ECO:0000313" key="2">
    <source>
        <dbReference type="Proteomes" id="UP000789525"/>
    </source>
</evidence>
<organism evidence="1 2">
    <name type="scientific">Acaulospora colombiana</name>
    <dbReference type="NCBI Taxonomy" id="27376"/>
    <lineage>
        <taxon>Eukaryota</taxon>
        <taxon>Fungi</taxon>
        <taxon>Fungi incertae sedis</taxon>
        <taxon>Mucoromycota</taxon>
        <taxon>Glomeromycotina</taxon>
        <taxon>Glomeromycetes</taxon>
        <taxon>Diversisporales</taxon>
        <taxon>Acaulosporaceae</taxon>
        <taxon>Acaulospora</taxon>
    </lineage>
</organism>
<evidence type="ECO:0000313" key="1">
    <source>
        <dbReference type="EMBL" id="CAG8593675.1"/>
    </source>
</evidence>
<sequence length="522" mass="59703">MSQLAPTIPSFTDLGATRQETTTTEKIPMVVSQRHKPATSKKRTSKQEDSDDYEGNLNEPVAYRPHLVTNTKIRRTKYSTSLDSRGYIPGKYFFATLLRSPRECPEKILEQLLTFDPPLSLTHRTPTMSPPVYEFTINEQPIMWDRENGYVHFTGIWKALGNNKADIARLVDTHPDLASTIKKVRGGFLKIQGTWMPHDKAHELCRRTCYHVREELIPLFGPSFPSQALDPTQPGFGRLTLSDSVPTKKRQRRKPKETRVMDNMPPTSKGKTKAINMLASPMEEISENSHDVIMQEVQGDDGRPFDHYHQNVDGQDPENNHRHLVIFRKQKRPIEDTRHIEEMVADGKMSKRRRQNSPENGSLGDDENSSTDGEYTNSRISRRGSDSAYSSSSQRCDQHHQFSPVDKLAESQCEYQHSPYFRPSPILPDSPVSNQASTLNAYTPYPPPTIHPSPLHQPPSPLTEHDLYEAINATVALQQLSQDNGTRPLQKDQISNAWPRNFIMGNREFQFIGCRYRVVRYW</sequence>
<keyword evidence="2" id="KW-1185">Reference proteome</keyword>
<reference evidence="1" key="1">
    <citation type="submission" date="2021-06" db="EMBL/GenBank/DDBJ databases">
        <authorList>
            <person name="Kallberg Y."/>
            <person name="Tangrot J."/>
            <person name="Rosling A."/>
        </authorList>
    </citation>
    <scope>NUCLEOTIDE SEQUENCE</scope>
    <source>
        <strain evidence="1">CL356</strain>
    </source>
</reference>
<protein>
    <submittedName>
        <fullName evidence="1">5872_t:CDS:1</fullName>
    </submittedName>
</protein>
<proteinExistence type="predicted"/>
<dbReference type="EMBL" id="CAJVPT010013174">
    <property type="protein sequence ID" value="CAG8593675.1"/>
    <property type="molecule type" value="Genomic_DNA"/>
</dbReference>
<accession>A0ACA9ML41</accession>
<comment type="caution">
    <text evidence="1">The sequence shown here is derived from an EMBL/GenBank/DDBJ whole genome shotgun (WGS) entry which is preliminary data.</text>
</comment>